<dbReference type="Pfam" id="PF00134">
    <property type="entry name" value="Cyclin_N"/>
    <property type="match status" value="1"/>
</dbReference>
<dbReference type="GO" id="GO:0006357">
    <property type="term" value="P:regulation of transcription by RNA polymerase II"/>
    <property type="evidence" value="ECO:0007669"/>
    <property type="project" value="InterPro"/>
</dbReference>
<evidence type="ECO:0000259" key="2">
    <source>
        <dbReference type="Pfam" id="PF00134"/>
    </source>
</evidence>
<dbReference type="GO" id="GO:0016538">
    <property type="term" value="F:cyclin-dependent protein serine/threonine kinase regulator activity"/>
    <property type="evidence" value="ECO:0007669"/>
    <property type="project" value="InterPro"/>
</dbReference>
<dbReference type="OrthoDB" id="79090at2759"/>
<reference evidence="3 4" key="1">
    <citation type="journal article" date="2018" name="Gigascience">
        <title>Genomes of trombidid mites reveal novel predicted allergens and laterally-transferred genes associated with secondary metabolism.</title>
        <authorList>
            <person name="Dong X."/>
            <person name="Chaisiri K."/>
            <person name="Xia D."/>
            <person name="Armstrong S.D."/>
            <person name="Fang Y."/>
            <person name="Donnelly M.J."/>
            <person name="Kadowaki T."/>
            <person name="McGarry J.W."/>
            <person name="Darby A.C."/>
            <person name="Makepeace B.L."/>
        </authorList>
    </citation>
    <scope>NUCLEOTIDE SEQUENCE [LARGE SCALE GENOMIC DNA]</scope>
    <source>
        <strain evidence="3">UoL-UT</strain>
    </source>
</reference>
<keyword evidence="1" id="KW-0195">Cyclin</keyword>
<evidence type="ECO:0000313" key="4">
    <source>
        <dbReference type="Proteomes" id="UP000288716"/>
    </source>
</evidence>
<name>A0A443SAV7_9ACAR</name>
<dbReference type="STRING" id="299467.A0A443SAV7"/>
<dbReference type="InterPro" id="IPR006671">
    <property type="entry name" value="Cyclin_N"/>
</dbReference>
<evidence type="ECO:0000313" key="3">
    <source>
        <dbReference type="EMBL" id="RWS24647.1"/>
    </source>
</evidence>
<dbReference type="InterPro" id="IPR048053">
    <property type="entry name" value="Cyclin-Q_second_cyclin_box"/>
</dbReference>
<dbReference type="PANTHER" id="PTHR10026">
    <property type="entry name" value="CYCLIN"/>
    <property type="match status" value="1"/>
</dbReference>
<dbReference type="CDD" id="cd20534">
    <property type="entry name" value="CYCLIN_CCNM_CCNQ_rpt1"/>
    <property type="match status" value="1"/>
</dbReference>
<evidence type="ECO:0000256" key="1">
    <source>
        <dbReference type="ARBA" id="ARBA00023127"/>
    </source>
</evidence>
<accession>A0A443SAV7</accession>
<comment type="caution">
    <text evidence="3">The sequence shown here is derived from an EMBL/GenBank/DDBJ whole genome shotgun (WGS) entry which is preliminary data.</text>
</comment>
<dbReference type="InterPro" id="IPR043198">
    <property type="entry name" value="Cyclin/Ssn8"/>
</dbReference>
<dbReference type="CDD" id="cd20535">
    <property type="entry name" value="CYCLIN_CCNM_CCNQ_rpt2"/>
    <property type="match status" value="1"/>
</dbReference>
<keyword evidence="4" id="KW-1185">Reference proteome</keyword>
<dbReference type="AlphaFoldDB" id="A0A443SAV7"/>
<dbReference type="InterPro" id="IPR036915">
    <property type="entry name" value="Cyclin-like_sf"/>
</dbReference>
<dbReference type="Gene3D" id="1.10.472.10">
    <property type="entry name" value="Cyclin-like"/>
    <property type="match status" value="2"/>
</dbReference>
<dbReference type="Proteomes" id="UP000288716">
    <property type="component" value="Unassembled WGS sequence"/>
</dbReference>
<organism evidence="3 4">
    <name type="scientific">Leptotrombidium deliense</name>
    <dbReference type="NCBI Taxonomy" id="299467"/>
    <lineage>
        <taxon>Eukaryota</taxon>
        <taxon>Metazoa</taxon>
        <taxon>Ecdysozoa</taxon>
        <taxon>Arthropoda</taxon>
        <taxon>Chelicerata</taxon>
        <taxon>Arachnida</taxon>
        <taxon>Acari</taxon>
        <taxon>Acariformes</taxon>
        <taxon>Trombidiformes</taxon>
        <taxon>Prostigmata</taxon>
        <taxon>Anystina</taxon>
        <taxon>Parasitengona</taxon>
        <taxon>Trombiculoidea</taxon>
        <taxon>Trombiculidae</taxon>
        <taxon>Leptotrombidium</taxon>
    </lineage>
</organism>
<sequence>MTSNEALSVLFECANKLETKSETWFSAAIYYHTFFKECCCSAVFDKYLVAATCLYLSSKAEEDHLKLRDIINIFYETIHKKTLQTLDDYFNLRESIVNCELFVSRVLHFKFNCEQPIKYLNSYWRSVKHWLSKEKIDFASLTTTSKSFLRDFCRHPNCITYKGKHIALSIIDMCLDVSNLKTSVPSEWKHELCEDFSRETVTAIIADITWVNENKLSTNNSFKGKSQ</sequence>
<dbReference type="VEuPathDB" id="VectorBase:LDEU007394"/>
<gene>
    <name evidence="3" type="ORF">B4U80_04167</name>
</gene>
<dbReference type="EMBL" id="NCKV01004611">
    <property type="protein sequence ID" value="RWS24647.1"/>
    <property type="molecule type" value="Genomic_DNA"/>
</dbReference>
<dbReference type="InterPro" id="IPR048055">
    <property type="entry name" value="Cyclin-Q_first_cyclin_box"/>
</dbReference>
<dbReference type="SUPFAM" id="SSF47954">
    <property type="entry name" value="Cyclin-like"/>
    <property type="match status" value="2"/>
</dbReference>
<feature type="domain" description="Cyclin N-terminal" evidence="2">
    <location>
        <begin position="7"/>
        <end position="109"/>
    </location>
</feature>
<protein>
    <submittedName>
        <fullName evidence="3">Cyclin-related protein FAM58A-like protein</fullName>
    </submittedName>
</protein>
<proteinExistence type="predicted"/>